<organism evidence="1 2">
    <name type="scientific">Penicillium daleae</name>
    <dbReference type="NCBI Taxonomy" id="63821"/>
    <lineage>
        <taxon>Eukaryota</taxon>
        <taxon>Fungi</taxon>
        <taxon>Dikarya</taxon>
        <taxon>Ascomycota</taxon>
        <taxon>Pezizomycotina</taxon>
        <taxon>Eurotiomycetes</taxon>
        <taxon>Eurotiomycetidae</taxon>
        <taxon>Eurotiales</taxon>
        <taxon>Aspergillaceae</taxon>
        <taxon>Penicillium</taxon>
    </lineage>
</organism>
<evidence type="ECO:0000313" key="1">
    <source>
        <dbReference type="EMBL" id="KAJ5432115.1"/>
    </source>
</evidence>
<proteinExistence type="predicted"/>
<comment type="caution">
    <text evidence="1">The sequence shown here is derived from an EMBL/GenBank/DDBJ whole genome shotgun (WGS) entry which is preliminary data.</text>
</comment>
<dbReference type="AlphaFoldDB" id="A0AAD6BUE0"/>
<reference evidence="1" key="1">
    <citation type="submission" date="2022-12" db="EMBL/GenBank/DDBJ databases">
        <authorList>
            <person name="Petersen C."/>
        </authorList>
    </citation>
    <scope>NUCLEOTIDE SEQUENCE</scope>
    <source>
        <strain evidence="1">IBT 16125</strain>
    </source>
</reference>
<name>A0AAD6BUE0_9EURO</name>
<dbReference type="GeneID" id="81604896"/>
<protein>
    <submittedName>
        <fullName evidence="1">Uncharacterized protein</fullName>
    </submittedName>
</protein>
<evidence type="ECO:0000313" key="2">
    <source>
        <dbReference type="Proteomes" id="UP001213681"/>
    </source>
</evidence>
<keyword evidence="2" id="KW-1185">Reference proteome</keyword>
<accession>A0AAD6BUE0</accession>
<sequence>MAMSSIISPAAANVQKQHFNSPSVEIAIPQPVITVANERFDAPGASLAQPTVWEKPFPKLEREDLVDLSADAFLELIIGNKIGLGSGSSGSNLEELLSPRSSRLDILDYIPEEGTDQHQLDEPQITLEISDDVNALSALTKSPQGISSTYAALKAIQRIDAKAGGCSEQFSIFPPQERAGGRLFEVPCLATTIDLCLPFPSHKARKYPARNFLMHILLISIPLFLYLTKLHFEEPISHYSSKQSKSLIPLHVSSESNVTRQTRFTKSD</sequence>
<reference evidence="1" key="2">
    <citation type="journal article" date="2023" name="IMA Fungus">
        <title>Comparative genomic study of the Penicillium genus elucidates a diverse pangenome and 15 lateral gene transfer events.</title>
        <authorList>
            <person name="Petersen C."/>
            <person name="Sorensen T."/>
            <person name="Nielsen M.R."/>
            <person name="Sondergaard T.E."/>
            <person name="Sorensen J.L."/>
            <person name="Fitzpatrick D.A."/>
            <person name="Frisvad J.C."/>
            <person name="Nielsen K.L."/>
        </authorList>
    </citation>
    <scope>NUCLEOTIDE SEQUENCE</scope>
    <source>
        <strain evidence="1">IBT 16125</strain>
    </source>
</reference>
<gene>
    <name evidence="1" type="ORF">N7458_011271</name>
</gene>
<dbReference type="RefSeq" id="XP_056759407.1">
    <property type="nucleotide sequence ID" value="XM_056914653.1"/>
</dbReference>
<dbReference type="Proteomes" id="UP001213681">
    <property type="component" value="Unassembled WGS sequence"/>
</dbReference>
<dbReference type="EMBL" id="JAPVEA010000009">
    <property type="protein sequence ID" value="KAJ5432115.1"/>
    <property type="molecule type" value="Genomic_DNA"/>
</dbReference>